<dbReference type="GO" id="GO:0043190">
    <property type="term" value="C:ATP-binding cassette (ABC) transporter complex"/>
    <property type="evidence" value="ECO:0007669"/>
    <property type="project" value="InterPro"/>
</dbReference>
<feature type="transmembrane region" description="Helical" evidence="6">
    <location>
        <begin position="163"/>
        <end position="183"/>
    </location>
</feature>
<dbReference type="PANTHER" id="PTHR43027:SF2">
    <property type="entry name" value="TRANSPORT PERMEASE PROTEIN"/>
    <property type="match status" value="1"/>
</dbReference>
<dbReference type="EMBL" id="AP022870">
    <property type="protein sequence ID" value="BCB75556.1"/>
    <property type="molecule type" value="Genomic_DNA"/>
</dbReference>
<feature type="transmembrane region" description="Helical" evidence="6">
    <location>
        <begin position="98"/>
        <end position="128"/>
    </location>
</feature>
<feature type="transmembrane region" description="Helical" evidence="6">
    <location>
        <begin position="20"/>
        <end position="38"/>
    </location>
</feature>
<reference evidence="8 9" key="1">
    <citation type="submission" date="2020-03" db="EMBL/GenBank/DDBJ databases">
        <title>Whole genome shotgun sequence of Phytohabitans flavus NBRC 107702.</title>
        <authorList>
            <person name="Komaki H."/>
            <person name="Tamura T."/>
        </authorList>
    </citation>
    <scope>NUCLEOTIDE SEQUENCE [LARGE SCALE GENOMIC DNA]</scope>
    <source>
        <strain evidence="8 9">NBRC 107702</strain>
    </source>
</reference>
<dbReference type="PANTHER" id="PTHR43027">
    <property type="entry name" value="DOXORUBICIN RESISTANCE ABC TRANSPORTER PERMEASE PROTEIN DRRC-RELATED"/>
    <property type="match status" value="1"/>
</dbReference>
<dbReference type="GO" id="GO:0046677">
    <property type="term" value="P:response to antibiotic"/>
    <property type="evidence" value="ECO:0007669"/>
    <property type="project" value="UniProtKB-KW"/>
</dbReference>
<comment type="subcellular location">
    <subcellularLocation>
        <location evidence="6">Cell membrane</location>
        <topology evidence="6">Multi-pass membrane protein</topology>
    </subcellularLocation>
    <subcellularLocation>
        <location evidence="1">Membrane</location>
        <topology evidence="1">Multi-pass membrane protein</topology>
    </subcellularLocation>
</comment>
<keyword evidence="6" id="KW-0813">Transport</keyword>
<feature type="domain" description="ABC transmembrane type-2" evidence="7">
    <location>
        <begin position="18"/>
        <end position="244"/>
    </location>
</feature>
<keyword evidence="3 6" id="KW-1133">Transmembrane helix</keyword>
<protein>
    <recommendedName>
        <fullName evidence="6">Transport permease protein</fullName>
    </recommendedName>
</protein>
<dbReference type="PRINTS" id="PR00164">
    <property type="entry name" value="ABC2TRNSPORT"/>
</dbReference>
<dbReference type="InterPro" id="IPR013525">
    <property type="entry name" value="ABC2_TM"/>
</dbReference>
<evidence type="ECO:0000256" key="5">
    <source>
        <dbReference type="ARBA" id="ARBA00023251"/>
    </source>
</evidence>
<dbReference type="InterPro" id="IPR052902">
    <property type="entry name" value="ABC-2_transporter"/>
</dbReference>
<dbReference type="Pfam" id="PF01061">
    <property type="entry name" value="ABC2_membrane"/>
    <property type="match status" value="1"/>
</dbReference>
<dbReference type="InterPro" id="IPR000412">
    <property type="entry name" value="ABC_2_transport"/>
</dbReference>
<feature type="transmembrane region" description="Helical" evidence="6">
    <location>
        <begin position="134"/>
        <end position="156"/>
    </location>
</feature>
<evidence type="ECO:0000313" key="8">
    <source>
        <dbReference type="EMBL" id="BCB75556.1"/>
    </source>
</evidence>
<evidence type="ECO:0000256" key="6">
    <source>
        <dbReference type="RuleBase" id="RU361157"/>
    </source>
</evidence>
<evidence type="ECO:0000256" key="3">
    <source>
        <dbReference type="ARBA" id="ARBA00022989"/>
    </source>
</evidence>
<keyword evidence="5" id="KW-0046">Antibiotic resistance</keyword>
<feature type="transmembrane region" description="Helical" evidence="6">
    <location>
        <begin position="219"/>
        <end position="241"/>
    </location>
</feature>
<keyword evidence="9" id="KW-1185">Reference proteome</keyword>
<sequence>MFPNVLAFESKRMLRNFPPMFFGLVFPVMVLGIFGGIYGNDPSDLWDGLGTVDVSVPAYVGLVLAVAGLMSFPLGMVEYRSRGFLRRLRATPAQPSAFLTAQLLVNIVICVVGISLLIVVGTLVFGLHPPARPFAFAGIALLSGAAMFGIGLLIASVARDEQAALVIANLVYFPMIFLTGATVPLELMPGWMRKISDALPLTYAIESLQWAWLDRGDSIGVSLAVLGGTIVICAAAAARLFRWE</sequence>
<evidence type="ECO:0000256" key="2">
    <source>
        <dbReference type="ARBA" id="ARBA00022692"/>
    </source>
</evidence>
<keyword evidence="6" id="KW-1003">Cell membrane</keyword>
<dbReference type="PIRSF" id="PIRSF006648">
    <property type="entry name" value="DrrB"/>
    <property type="match status" value="1"/>
</dbReference>
<accession>A0A6F8XP12</accession>
<dbReference type="AlphaFoldDB" id="A0A6F8XP12"/>
<dbReference type="PROSITE" id="PS51012">
    <property type="entry name" value="ABC_TM2"/>
    <property type="match status" value="1"/>
</dbReference>
<dbReference type="KEGG" id="pfla:Pflav_019660"/>
<keyword evidence="2 6" id="KW-0812">Transmembrane</keyword>
<keyword evidence="4 6" id="KW-0472">Membrane</keyword>
<comment type="similarity">
    <text evidence="6">Belongs to the ABC-2 integral membrane protein family.</text>
</comment>
<reference evidence="8 9" key="2">
    <citation type="submission" date="2020-03" db="EMBL/GenBank/DDBJ databases">
        <authorList>
            <person name="Ichikawa N."/>
            <person name="Kimura A."/>
            <person name="Kitahashi Y."/>
            <person name="Uohara A."/>
        </authorList>
    </citation>
    <scope>NUCLEOTIDE SEQUENCE [LARGE SCALE GENOMIC DNA]</scope>
    <source>
        <strain evidence="8 9">NBRC 107702</strain>
    </source>
</reference>
<name>A0A6F8XP12_9ACTN</name>
<feature type="transmembrane region" description="Helical" evidence="6">
    <location>
        <begin position="58"/>
        <end position="77"/>
    </location>
</feature>
<evidence type="ECO:0000256" key="4">
    <source>
        <dbReference type="ARBA" id="ARBA00023136"/>
    </source>
</evidence>
<evidence type="ECO:0000313" key="9">
    <source>
        <dbReference type="Proteomes" id="UP000502508"/>
    </source>
</evidence>
<gene>
    <name evidence="8" type="ORF">Pflav_019660</name>
</gene>
<evidence type="ECO:0000259" key="7">
    <source>
        <dbReference type="PROSITE" id="PS51012"/>
    </source>
</evidence>
<dbReference type="Proteomes" id="UP000502508">
    <property type="component" value="Chromosome"/>
</dbReference>
<evidence type="ECO:0000256" key="1">
    <source>
        <dbReference type="ARBA" id="ARBA00004141"/>
    </source>
</evidence>
<dbReference type="InterPro" id="IPR047817">
    <property type="entry name" value="ABC2_TM_bact-type"/>
</dbReference>
<proteinExistence type="inferred from homology"/>
<dbReference type="GO" id="GO:0140359">
    <property type="term" value="F:ABC-type transporter activity"/>
    <property type="evidence" value="ECO:0007669"/>
    <property type="project" value="InterPro"/>
</dbReference>
<organism evidence="8 9">
    <name type="scientific">Phytohabitans flavus</name>
    <dbReference type="NCBI Taxonomy" id="1076124"/>
    <lineage>
        <taxon>Bacteria</taxon>
        <taxon>Bacillati</taxon>
        <taxon>Actinomycetota</taxon>
        <taxon>Actinomycetes</taxon>
        <taxon>Micromonosporales</taxon>
        <taxon>Micromonosporaceae</taxon>
    </lineage>
</organism>